<dbReference type="Pfam" id="PF00582">
    <property type="entry name" value="Usp"/>
    <property type="match status" value="1"/>
</dbReference>
<reference evidence="4" key="1">
    <citation type="submission" date="2021-03" db="EMBL/GenBank/DDBJ databases">
        <title>Antimicrobial resistance genes in bacteria isolated from Japanese honey, and their potential for conferring macrolide and lincosamide resistance in the American foulbrood pathogen Paenibacillus larvae.</title>
        <authorList>
            <person name="Okamoto M."/>
            <person name="Kumagai M."/>
            <person name="Kanamori H."/>
            <person name="Takamatsu D."/>
        </authorList>
    </citation>
    <scope>NUCLEOTIDE SEQUENCE</scope>
    <source>
        <strain evidence="4">J40TS1</strain>
    </source>
</reference>
<proteinExistence type="inferred from homology"/>
<dbReference type="RefSeq" id="WP_213517071.1">
    <property type="nucleotide sequence ID" value="NZ_BOSE01000006.1"/>
</dbReference>
<gene>
    <name evidence="4" type="primary">yxiE</name>
    <name evidence="4" type="ORF">J40TS1_32250</name>
</gene>
<dbReference type="CDD" id="cd00293">
    <property type="entry name" value="USP-like"/>
    <property type="match status" value="1"/>
</dbReference>
<keyword evidence="2" id="KW-0963">Cytoplasm</keyword>
<protein>
    <recommendedName>
        <fullName evidence="2">Universal stress protein</fullName>
    </recommendedName>
</protein>
<dbReference type="InterPro" id="IPR014729">
    <property type="entry name" value="Rossmann-like_a/b/a_fold"/>
</dbReference>
<name>A0A919YVH9_9BACL</name>
<comment type="subcellular location">
    <subcellularLocation>
        <location evidence="2">Cytoplasm</location>
    </subcellularLocation>
</comment>
<feature type="domain" description="UspA" evidence="3">
    <location>
        <begin position="1"/>
        <end position="142"/>
    </location>
</feature>
<dbReference type="PANTHER" id="PTHR46268:SF6">
    <property type="entry name" value="UNIVERSAL STRESS PROTEIN UP12"/>
    <property type="match status" value="1"/>
</dbReference>
<evidence type="ECO:0000259" key="3">
    <source>
        <dbReference type="Pfam" id="PF00582"/>
    </source>
</evidence>
<dbReference type="AlphaFoldDB" id="A0A919YVH9"/>
<keyword evidence="5" id="KW-1185">Reference proteome</keyword>
<dbReference type="PRINTS" id="PR01438">
    <property type="entry name" value="UNVRSLSTRESS"/>
</dbReference>
<evidence type="ECO:0000313" key="5">
    <source>
        <dbReference type="Proteomes" id="UP000683139"/>
    </source>
</evidence>
<dbReference type="InterPro" id="IPR006015">
    <property type="entry name" value="Universal_stress_UspA"/>
</dbReference>
<accession>A0A919YVH9</accession>
<comment type="similarity">
    <text evidence="1 2">Belongs to the universal stress protein A family.</text>
</comment>
<evidence type="ECO:0000313" key="4">
    <source>
        <dbReference type="EMBL" id="GIP17583.1"/>
    </source>
</evidence>
<dbReference type="Proteomes" id="UP000683139">
    <property type="component" value="Unassembled WGS sequence"/>
</dbReference>
<dbReference type="SUPFAM" id="SSF52402">
    <property type="entry name" value="Adenine nucleotide alpha hydrolases-like"/>
    <property type="match status" value="1"/>
</dbReference>
<dbReference type="GO" id="GO:0005737">
    <property type="term" value="C:cytoplasm"/>
    <property type="evidence" value="ECO:0007669"/>
    <property type="project" value="UniProtKB-SubCell"/>
</dbReference>
<sequence>MFNKILVAIDGSKMSDKVLHAAGQLAQEHQAKLTLITVGKELVIPPTMVITDYEKILAEMSNAGKALLKESQQKLKGYEIETEALFVQGSSISRMIVKVAQEQSYDLIVIGSRGLGNIKGMMLGGVSQKVAQLSNCPVLIIK</sequence>
<comment type="caution">
    <text evidence="4">The sequence shown here is derived from an EMBL/GenBank/DDBJ whole genome shotgun (WGS) entry which is preliminary data.</text>
</comment>
<evidence type="ECO:0000256" key="2">
    <source>
        <dbReference type="PIRNR" id="PIRNR006276"/>
    </source>
</evidence>
<evidence type="ECO:0000256" key="1">
    <source>
        <dbReference type="ARBA" id="ARBA00008791"/>
    </source>
</evidence>
<dbReference type="PANTHER" id="PTHR46268">
    <property type="entry name" value="STRESS RESPONSE PROTEIN NHAX"/>
    <property type="match status" value="1"/>
</dbReference>
<dbReference type="EMBL" id="BOSE01000006">
    <property type="protein sequence ID" value="GIP17583.1"/>
    <property type="molecule type" value="Genomic_DNA"/>
</dbReference>
<dbReference type="InterPro" id="IPR006016">
    <property type="entry name" value="UspA"/>
</dbReference>
<dbReference type="Gene3D" id="3.40.50.620">
    <property type="entry name" value="HUPs"/>
    <property type="match status" value="1"/>
</dbReference>
<organism evidence="4 5">
    <name type="scientific">Paenibacillus montaniterrae</name>
    <dbReference type="NCBI Taxonomy" id="429341"/>
    <lineage>
        <taxon>Bacteria</taxon>
        <taxon>Bacillati</taxon>
        <taxon>Bacillota</taxon>
        <taxon>Bacilli</taxon>
        <taxon>Bacillales</taxon>
        <taxon>Paenibacillaceae</taxon>
        <taxon>Paenibacillus</taxon>
    </lineage>
</organism>
<dbReference type="PIRSF" id="PIRSF006276">
    <property type="entry name" value="UspA"/>
    <property type="match status" value="1"/>
</dbReference>